<sequence length="470" mass="50270">MKELRRHIRFVGLCLVGLFGLWLLYFCYSTYFYGGRWFANPYNTRISSKKQSVIAGTVTDTAGEVLAYTDAQGERRYAQDEATRRAVSHVVGDDGAKVANGVETFHAQYLLGFNSNVLERLADVIRGQQQRGDDIQLTISAELSRTIAAAFPEGRLGAVVVLNYRTGDVLAMVSKGDFDPENMDEALANEEAGALVNRATQGLYPPGSVFKIVTLASALSAMPGVEERAFLCTGQLAVDRSVVTDAGDAVHGEQTLVQAFSNSCNNVFASLALDLGYQTLGLTAQTMGFNDNFLFRDLVVYNSSYPIDDKSLDDLAWSGVGQGRVLVTPLHMAMIAGAVANDGQMMEPRLLKAVVTPQGQTRSRLQGSAVYAEAMTPQVAQIIADYMVTTVQGGTARQAAISGYRVGGKTGSAEASDDKTIDTHAWFAGFVQDDEHPLAVAVVVEFGGSGGSVAAPLAKLALEKAISLGF</sequence>
<gene>
    <name evidence="3" type="ORF">IAB73_00095</name>
</gene>
<evidence type="ECO:0000259" key="2">
    <source>
        <dbReference type="Pfam" id="PF00905"/>
    </source>
</evidence>
<dbReference type="GO" id="GO:0071972">
    <property type="term" value="F:peptidoglycan L,D-transpeptidase activity"/>
    <property type="evidence" value="ECO:0007669"/>
    <property type="project" value="TreeGrafter"/>
</dbReference>
<reference evidence="3" key="1">
    <citation type="submission" date="2020-10" db="EMBL/GenBank/DDBJ databases">
        <authorList>
            <person name="Gilroy R."/>
        </authorList>
    </citation>
    <scope>NUCLEOTIDE SEQUENCE</scope>
    <source>
        <strain evidence="3">ChiSxjej2B14-6234</strain>
    </source>
</reference>
<dbReference type="Gene3D" id="3.90.1310.10">
    <property type="entry name" value="Penicillin-binding protein 2a (Domain 2)"/>
    <property type="match status" value="1"/>
</dbReference>
<accession>A0A9D0Z7G2</accession>
<feature type="domain" description="Penicillin-binding protein transpeptidase" evidence="2">
    <location>
        <begin position="157"/>
        <end position="460"/>
    </location>
</feature>
<dbReference type="PANTHER" id="PTHR30627">
    <property type="entry name" value="PEPTIDOGLYCAN D,D-TRANSPEPTIDASE"/>
    <property type="match status" value="1"/>
</dbReference>
<dbReference type="SUPFAM" id="SSF56601">
    <property type="entry name" value="beta-lactamase/transpeptidase-like"/>
    <property type="match status" value="1"/>
</dbReference>
<dbReference type="EMBL" id="DVFJ01000001">
    <property type="protein sequence ID" value="HIQ70607.1"/>
    <property type="molecule type" value="Genomic_DNA"/>
</dbReference>
<dbReference type="GO" id="GO:0005886">
    <property type="term" value="C:plasma membrane"/>
    <property type="evidence" value="ECO:0007669"/>
    <property type="project" value="TreeGrafter"/>
</dbReference>
<dbReference type="PANTHER" id="PTHR30627:SF24">
    <property type="entry name" value="PENICILLIN-BINDING PROTEIN 4B"/>
    <property type="match status" value="1"/>
</dbReference>
<protein>
    <submittedName>
        <fullName evidence="3">Penicillin-binding protein 2</fullName>
    </submittedName>
</protein>
<evidence type="ECO:0000313" key="3">
    <source>
        <dbReference type="EMBL" id="HIQ70607.1"/>
    </source>
</evidence>
<keyword evidence="1" id="KW-0812">Transmembrane</keyword>
<dbReference type="GO" id="GO:0008658">
    <property type="term" value="F:penicillin binding"/>
    <property type="evidence" value="ECO:0007669"/>
    <property type="project" value="InterPro"/>
</dbReference>
<dbReference type="AlphaFoldDB" id="A0A9D0Z7G2"/>
<dbReference type="InterPro" id="IPR012338">
    <property type="entry name" value="Beta-lactam/transpept-like"/>
</dbReference>
<dbReference type="Gene3D" id="3.40.710.10">
    <property type="entry name" value="DD-peptidase/beta-lactamase superfamily"/>
    <property type="match status" value="1"/>
</dbReference>
<evidence type="ECO:0000313" key="4">
    <source>
        <dbReference type="Proteomes" id="UP000886887"/>
    </source>
</evidence>
<evidence type="ECO:0000256" key="1">
    <source>
        <dbReference type="SAM" id="Phobius"/>
    </source>
</evidence>
<proteinExistence type="predicted"/>
<dbReference type="InterPro" id="IPR050515">
    <property type="entry name" value="Beta-lactam/transpept"/>
</dbReference>
<dbReference type="Pfam" id="PF00905">
    <property type="entry name" value="Transpeptidase"/>
    <property type="match status" value="1"/>
</dbReference>
<keyword evidence="1" id="KW-1133">Transmembrane helix</keyword>
<dbReference type="InterPro" id="IPR001460">
    <property type="entry name" value="PCN-bd_Tpept"/>
</dbReference>
<reference evidence="3" key="2">
    <citation type="journal article" date="2021" name="PeerJ">
        <title>Extensive microbial diversity within the chicken gut microbiome revealed by metagenomics and culture.</title>
        <authorList>
            <person name="Gilroy R."/>
            <person name="Ravi A."/>
            <person name="Getino M."/>
            <person name="Pursley I."/>
            <person name="Horton D.L."/>
            <person name="Alikhan N.F."/>
            <person name="Baker D."/>
            <person name="Gharbi K."/>
            <person name="Hall N."/>
            <person name="Watson M."/>
            <person name="Adriaenssens E.M."/>
            <person name="Foster-Nyarko E."/>
            <person name="Jarju S."/>
            <person name="Secka A."/>
            <person name="Antonio M."/>
            <person name="Oren A."/>
            <person name="Chaudhuri R.R."/>
            <person name="La Ragione R."/>
            <person name="Hildebrand F."/>
            <person name="Pallen M.J."/>
        </authorList>
    </citation>
    <scope>NUCLEOTIDE SEQUENCE</scope>
    <source>
        <strain evidence="3">ChiSxjej2B14-6234</strain>
    </source>
</reference>
<organism evidence="3 4">
    <name type="scientific">Candidatus Onthenecus intestinigallinarum</name>
    <dbReference type="NCBI Taxonomy" id="2840875"/>
    <lineage>
        <taxon>Bacteria</taxon>
        <taxon>Bacillati</taxon>
        <taxon>Bacillota</taxon>
        <taxon>Clostridia</taxon>
        <taxon>Eubacteriales</taxon>
        <taxon>Candidatus Onthenecus</taxon>
    </lineage>
</organism>
<comment type="caution">
    <text evidence="3">The sequence shown here is derived from an EMBL/GenBank/DDBJ whole genome shotgun (WGS) entry which is preliminary data.</text>
</comment>
<dbReference type="GO" id="GO:0071555">
    <property type="term" value="P:cell wall organization"/>
    <property type="evidence" value="ECO:0007669"/>
    <property type="project" value="TreeGrafter"/>
</dbReference>
<feature type="transmembrane region" description="Helical" evidence="1">
    <location>
        <begin position="12"/>
        <end position="33"/>
    </location>
</feature>
<name>A0A9D0Z7G2_9FIRM</name>
<dbReference type="Proteomes" id="UP000886887">
    <property type="component" value="Unassembled WGS sequence"/>
</dbReference>
<keyword evidence="1" id="KW-0472">Membrane</keyword>